<dbReference type="InterPro" id="IPR011333">
    <property type="entry name" value="SKP1/BTB/POZ_sf"/>
</dbReference>
<gene>
    <name evidence="2" type="ORF">CBOVIS_LOCUS4354</name>
</gene>
<dbReference type="Pfam" id="PF00651">
    <property type="entry name" value="BTB"/>
    <property type="match status" value="1"/>
</dbReference>
<feature type="domain" description="BTB" evidence="1">
    <location>
        <begin position="158"/>
        <end position="251"/>
    </location>
</feature>
<dbReference type="EMBL" id="CADEPM010000003">
    <property type="protein sequence ID" value="CAB3401629.1"/>
    <property type="molecule type" value="Genomic_DNA"/>
</dbReference>
<organism evidence="2 3">
    <name type="scientific">Caenorhabditis bovis</name>
    <dbReference type="NCBI Taxonomy" id="2654633"/>
    <lineage>
        <taxon>Eukaryota</taxon>
        <taxon>Metazoa</taxon>
        <taxon>Ecdysozoa</taxon>
        <taxon>Nematoda</taxon>
        <taxon>Chromadorea</taxon>
        <taxon>Rhabditida</taxon>
        <taxon>Rhabditina</taxon>
        <taxon>Rhabditomorpha</taxon>
        <taxon>Rhabditoidea</taxon>
        <taxon>Rhabditidae</taxon>
        <taxon>Peloderinae</taxon>
        <taxon>Caenorhabditis</taxon>
    </lineage>
</organism>
<keyword evidence="3" id="KW-1185">Reference proteome</keyword>
<proteinExistence type="predicted"/>
<dbReference type="PANTHER" id="PTHR47022">
    <property type="entry name" value="BTB AND MATH DOMAIN-CONTAINING PROTEIN 36-RELATED"/>
    <property type="match status" value="1"/>
</dbReference>
<dbReference type="InterPro" id="IPR000210">
    <property type="entry name" value="BTB/POZ_dom"/>
</dbReference>
<dbReference type="AlphaFoldDB" id="A0A8S1ED86"/>
<reference evidence="2 3" key="1">
    <citation type="submission" date="2020-04" db="EMBL/GenBank/DDBJ databases">
        <authorList>
            <person name="Laetsch R D."/>
            <person name="Stevens L."/>
            <person name="Kumar S."/>
            <person name="Blaxter L. M."/>
        </authorList>
    </citation>
    <scope>NUCLEOTIDE SEQUENCE [LARGE SCALE GENOMIC DNA]</scope>
</reference>
<sequence length="733" mass="85450">MSTYYNSFDFLNDFQKSGKIILKIRDTRMSESDIKCATICGVNWRLSTEPMDFFNDDGDKSFSISLDCSTPHLIRCETHIEFNFYLQFFNEVQQIGNSYHTSFTFSEESPTLDVPDFAGAPYEFERYDVTAILEAHIKIVSFSGTPIEKPVNPLDNLIDFHFEFDGKLLATNKTLLAFYSPILKQLVSNASNNVLKIEDATIEEVAAFQNILLNIASSLNDETVGGVLKLGAKFEIMKVMRICEKFLIYSSNLTGFEKLNLAKIVLANAKNCDDYRDICKLAVENSELDRIALDFWAKPNVLFIYPDLVTTDIKIVWKEYLLTDNCDLTRCENELSLYRKAQLVKIRGAYDEREIVIFYSLTDFNLAANVLNGGCDQILSELTDELIIARFKSFPYMISRCFQVMRFAKGISSRYELEIAKQEFFGLDVIYMTFDELREYFYQLRRILFDMIMNSKLTFEKTELGERLTSMDMLTLNDLNYEYEKNYNKLDHLIKQFLFNYKDSTFGYASITRHKLLRILELFFDMTHDTEWFDGNVDLLYLVNNHGYAFNFNITLGFPYVYVDFLMAIDKNTDGALFYMARELARSVIMRLNPNWRTYRKLVANARKCVELYHRNDEKSKTSNASYREGLIDIVAYEMMRILRSRNNEQFDGMMFARNIIMSFCHGRLGDVEETKARRRTLISQYPDDFVNYTCIEPPEIANYKCNLFDDDHTPDGYLVNAKFDELFDNSFG</sequence>
<protein>
    <recommendedName>
        <fullName evidence="1">BTB domain-containing protein</fullName>
    </recommendedName>
</protein>
<evidence type="ECO:0000259" key="1">
    <source>
        <dbReference type="SMART" id="SM00225"/>
    </source>
</evidence>
<dbReference type="SMART" id="SM00225">
    <property type="entry name" value="BTB"/>
    <property type="match status" value="1"/>
</dbReference>
<dbReference type="PANTHER" id="PTHR47022:SF1">
    <property type="entry name" value="BTB AND MATH DOMAIN-CONTAINING PROTEIN 36-RELATED"/>
    <property type="match status" value="1"/>
</dbReference>
<name>A0A8S1ED86_9PELO</name>
<comment type="caution">
    <text evidence="2">The sequence shown here is derived from an EMBL/GenBank/DDBJ whole genome shotgun (WGS) entry which is preliminary data.</text>
</comment>
<evidence type="ECO:0000313" key="2">
    <source>
        <dbReference type="EMBL" id="CAB3401629.1"/>
    </source>
</evidence>
<dbReference type="Gene3D" id="3.30.710.10">
    <property type="entry name" value="Potassium Channel Kv1.1, Chain A"/>
    <property type="match status" value="1"/>
</dbReference>
<accession>A0A8S1ED86</accession>
<dbReference type="Proteomes" id="UP000494206">
    <property type="component" value="Unassembled WGS sequence"/>
</dbReference>
<evidence type="ECO:0000313" key="3">
    <source>
        <dbReference type="Proteomes" id="UP000494206"/>
    </source>
</evidence>
<dbReference type="SUPFAM" id="SSF54695">
    <property type="entry name" value="POZ domain"/>
    <property type="match status" value="1"/>
</dbReference>